<keyword evidence="2" id="KW-1185">Reference proteome</keyword>
<protein>
    <submittedName>
        <fullName evidence="1">Uncharacterized protein</fullName>
    </submittedName>
</protein>
<dbReference type="RefSeq" id="WP_347793356.1">
    <property type="nucleotide sequence ID" value="NZ_JAYMYY010000001.1"/>
</dbReference>
<dbReference type="Proteomes" id="UP001444146">
    <property type="component" value="Unassembled WGS sequence"/>
</dbReference>
<accession>A0ABV0HE82</accession>
<gene>
    <name evidence="1" type="ORF">VSR74_03170</name>
</gene>
<proteinExistence type="predicted"/>
<evidence type="ECO:0000313" key="2">
    <source>
        <dbReference type="Proteomes" id="UP001444146"/>
    </source>
</evidence>
<comment type="caution">
    <text evidence="1">The sequence shown here is derived from an EMBL/GenBank/DDBJ whole genome shotgun (WGS) entry which is preliminary data.</text>
</comment>
<dbReference type="EMBL" id="JAYMYY010000001">
    <property type="protein sequence ID" value="MEO3988826.1"/>
    <property type="molecule type" value="Genomic_DNA"/>
</dbReference>
<evidence type="ECO:0000313" key="1">
    <source>
        <dbReference type="EMBL" id="MEO3988826.1"/>
    </source>
</evidence>
<organism evidence="1 2">
    <name type="scientific">Pseudocitrobacter cyperus</name>
    <dbReference type="NCBI Taxonomy" id="3112843"/>
    <lineage>
        <taxon>Bacteria</taxon>
        <taxon>Pseudomonadati</taxon>
        <taxon>Pseudomonadota</taxon>
        <taxon>Gammaproteobacteria</taxon>
        <taxon>Enterobacterales</taxon>
        <taxon>Enterobacteriaceae</taxon>
        <taxon>Pseudocitrobacter</taxon>
    </lineage>
</organism>
<sequence length="178" mass="20229">MRLNYYLLIFLLMPFYCLSGTIKDIETCELNEGLEVKLISLRTIDGDTPYLVFDNVIVNAFLEGKETSGDLVLAKCINHSLIFALNYGSPYIKGCLITGLIAMTKVEVKPDWFCFAERNIPESVWFGKINTLIIIKNDNAVGEWQGRYVIYDNTKETYSSDALPDTNGYEIYNLSNVH</sequence>
<name>A0ABV0HE82_9ENTR</name>
<reference evidence="1 2" key="1">
    <citation type="submission" date="2024-01" db="EMBL/GenBank/DDBJ databases">
        <title>Pseudocitrobacter sp. Endophytic strain Cyp-38L.</title>
        <authorList>
            <person name="Amer M.A."/>
            <person name="Hamed S.M."/>
        </authorList>
    </citation>
    <scope>NUCLEOTIDE SEQUENCE [LARGE SCALE GENOMIC DNA]</scope>
    <source>
        <strain evidence="1 2">Cyp38S</strain>
    </source>
</reference>